<dbReference type="HOGENOM" id="CLU_041517_0_1_9"/>
<evidence type="ECO:0000259" key="2">
    <source>
        <dbReference type="PROSITE" id="PS50994"/>
    </source>
</evidence>
<dbReference type="AlphaFoldDB" id="F6B8X1"/>
<accession>F6B8X1</accession>
<dbReference type="Gene3D" id="3.30.420.10">
    <property type="entry name" value="Ribonuclease H-like superfamily/Ribonuclease H"/>
    <property type="match status" value="1"/>
</dbReference>
<dbReference type="SUPFAM" id="SSF53098">
    <property type="entry name" value="Ribonuclease H-like"/>
    <property type="match status" value="1"/>
</dbReference>
<keyword evidence="4" id="KW-1185">Reference proteome</keyword>
<dbReference type="PROSITE" id="PS50994">
    <property type="entry name" value="INTEGRASE"/>
    <property type="match status" value="1"/>
</dbReference>
<dbReference type="InterPro" id="IPR036397">
    <property type="entry name" value="RNaseH_sf"/>
</dbReference>
<dbReference type="EMBL" id="CP002736">
    <property type="protein sequence ID" value="AEF93622.1"/>
    <property type="molecule type" value="Genomic_DNA"/>
</dbReference>
<dbReference type="Pfam" id="PF13518">
    <property type="entry name" value="HTH_28"/>
    <property type="match status" value="1"/>
</dbReference>
<dbReference type="RefSeq" id="WP_013809818.1">
    <property type="nucleotide sequence ID" value="NC_015565.1"/>
</dbReference>
<evidence type="ECO:0000313" key="3">
    <source>
        <dbReference type="EMBL" id="AEF93622.1"/>
    </source>
</evidence>
<feature type="region of interest" description="Disordered" evidence="1">
    <location>
        <begin position="115"/>
        <end position="134"/>
    </location>
</feature>
<dbReference type="KEGG" id="dca:Desca_0737"/>
<evidence type="ECO:0000256" key="1">
    <source>
        <dbReference type="SAM" id="MobiDB-lite"/>
    </source>
</evidence>
<dbReference type="NCBIfam" id="NF033594">
    <property type="entry name" value="transpos_ISNCY_2"/>
    <property type="match status" value="1"/>
</dbReference>
<name>F6B8X1_DESCC</name>
<dbReference type="GO" id="GO:0015074">
    <property type="term" value="P:DNA integration"/>
    <property type="evidence" value="ECO:0007669"/>
    <property type="project" value="InterPro"/>
</dbReference>
<dbReference type="GO" id="GO:0003676">
    <property type="term" value="F:nucleic acid binding"/>
    <property type="evidence" value="ECO:0007669"/>
    <property type="project" value="InterPro"/>
</dbReference>
<dbReference type="eggNOG" id="COG2801">
    <property type="taxonomic scope" value="Bacteria"/>
</dbReference>
<organism evidence="3 4">
    <name type="scientific">Desulfotomaculum nigrificans (strain DSM 14880 / VKM B-2319 / CO-1-SRB)</name>
    <name type="common">Desulfotomaculum carboxydivorans</name>
    <dbReference type="NCBI Taxonomy" id="868595"/>
    <lineage>
        <taxon>Bacteria</taxon>
        <taxon>Bacillati</taxon>
        <taxon>Bacillota</taxon>
        <taxon>Clostridia</taxon>
        <taxon>Eubacteriales</taxon>
        <taxon>Desulfotomaculaceae</taxon>
        <taxon>Desulfotomaculum</taxon>
    </lineage>
</organism>
<gene>
    <name evidence="3" type="ordered locus">Desca_0737</name>
</gene>
<dbReference type="PANTHER" id="PTHR35004:SF7">
    <property type="entry name" value="INTEGRASE PROTEIN"/>
    <property type="match status" value="1"/>
</dbReference>
<dbReference type="STRING" id="868595.Desca_0737"/>
<dbReference type="InterPro" id="IPR009057">
    <property type="entry name" value="Homeodomain-like_sf"/>
</dbReference>
<evidence type="ECO:0000313" key="4">
    <source>
        <dbReference type="Proteomes" id="UP000009226"/>
    </source>
</evidence>
<dbReference type="InterPro" id="IPR001584">
    <property type="entry name" value="Integrase_cat-core"/>
</dbReference>
<dbReference type="Proteomes" id="UP000009226">
    <property type="component" value="Chromosome"/>
</dbReference>
<sequence>MTKAELKKVLVVEKLVARQVKVAEAATLLGLSTRQVLRLKKIYLEKGAQGIAHQNRGRKPAHAIPDTIKEHVAELYRSKYYGSNNCHFAELLQEHESITLSVSSVRRILLAKGIKQSKQRRRGKVHQPRSRKPQAGMLWQIDASSFAWLEDRGPELTLHGAIDDATGMVVGAVFRPTETREGYFTVMKQAIQQYGIPLGLYSDRHTIFRSPKETLTLEQELVGETKPLSNFGKAMADLGITHIKALSPQAKGRIERLWQTFQDRLVIELRLLGVSTLEEANRVLPKLIQKHNRKFAVKPQEAESAYRKLPGGINWIMFSPSGNTVRSARDRRFLMAARSIPSPKNCPVPSSSKLSLKYGKQCKVNC</sequence>
<feature type="domain" description="Integrase catalytic" evidence="2">
    <location>
        <begin position="129"/>
        <end position="313"/>
    </location>
</feature>
<dbReference type="PANTHER" id="PTHR35004">
    <property type="entry name" value="TRANSPOSASE RV3428C-RELATED"/>
    <property type="match status" value="1"/>
</dbReference>
<feature type="compositionally biased region" description="Basic residues" evidence="1">
    <location>
        <begin position="115"/>
        <end position="132"/>
    </location>
</feature>
<dbReference type="InterPro" id="IPR047797">
    <property type="entry name" value="ISNCY_transpos"/>
</dbReference>
<dbReference type="SUPFAM" id="SSF46689">
    <property type="entry name" value="Homeodomain-like"/>
    <property type="match status" value="1"/>
</dbReference>
<protein>
    <submittedName>
        <fullName evidence="3">Integrase catalytic region</fullName>
    </submittedName>
</protein>
<dbReference type="InterPro" id="IPR055247">
    <property type="entry name" value="InsJ-like_HTH"/>
</dbReference>
<proteinExistence type="predicted"/>
<dbReference type="InterPro" id="IPR012337">
    <property type="entry name" value="RNaseH-like_sf"/>
</dbReference>
<reference evidence="3 4" key="1">
    <citation type="submission" date="2011-05" db="EMBL/GenBank/DDBJ databases">
        <title>Complete sequence of Desulfotomaculum carboxydivorans CO-1-SRB.</title>
        <authorList>
            <consortium name="US DOE Joint Genome Institute"/>
            <person name="Lucas S."/>
            <person name="Han J."/>
            <person name="Lapidus A."/>
            <person name="Cheng J.-F."/>
            <person name="Goodwin L."/>
            <person name="Pitluck S."/>
            <person name="Peters L."/>
            <person name="Mikhailova N."/>
            <person name="Lu M."/>
            <person name="Han C."/>
            <person name="Tapia R."/>
            <person name="Land M."/>
            <person name="Hauser L."/>
            <person name="Kyrpides N."/>
            <person name="Ivanova N."/>
            <person name="Pagani I."/>
            <person name="Stams A."/>
            <person name="Plugge C."/>
            <person name="Muyzer G."/>
            <person name="Kuever J."/>
            <person name="Parshina S."/>
            <person name="Ivanova A."/>
            <person name="Nazina T."/>
            <person name="Woyke T."/>
        </authorList>
    </citation>
    <scope>NUCLEOTIDE SEQUENCE [LARGE SCALE GENOMIC DNA]</scope>
    <source>
        <strain evidence="4">DSM 14880 / VKM B-2319 / CO-1-SRB</strain>
    </source>
</reference>